<accession>A0ABD2MJZ9</accession>
<dbReference type="EMBL" id="JABFTP020000001">
    <property type="protein sequence ID" value="KAL3266692.1"/>
    <property type="molecule type" value="Genomic_DNA"/>
</dbReference>
<feature type="region of interest" description="Disordered" evidence="1">
    <location>
        <begin position="119"/>
        <end position="138"/>
    </location>
</feature>
<comment type="caution">
    <text evidence="2">The sequence shown here is derived from an EMBL/GenBank/DDBJ whole genome shotgun (WGS) entry which is preliminary data.</text>
</comment>
<protein>
    <submittedName>
        <fullName evidence="2">Uncharacterized protein</fullName>
    </submittedName>
</protein>
<dbReference type="Proteomes" id="UP001516400">
    <property type="component" value="Unassembled WGS sequence"/>
</dbReference>
<reference evidence="2 3" key="1">
    <citation type="journal article" date="2021" name="BMC Biol.">
        <title>Horizontally acquired antibacterial genes associated with adaptive radiation of ladybird beetles.</title>
        <authorList>
            <person name="Li H.S."/>
            <person name="Tang X.F."/>
            <person name="Huang Y.H."/>
            <person name="Xu Z.Y."/>
            <person name="Chen M.L."/>
            <person name="Du X.Y."/>
            <person name="Qiu B.Y."/>
            <person name="Chen P.T."/>
            <person name="Zhang W."/>
            <person name="Slipinski A."/>
            <person name="Escalona H.E."/>
            <person name="Waterhouse R.M."/>
            <person name="Zwick A."/>
            <person name="Pang H."/>
        </authorList>
    </citation>
    <scope>NUCLEOTIDE SEQUENCE [LARGE SCALE GENOMIC DNA]</scope>
    <source>
        <strain evidence="2">SYSU2018</strain>
    </source>
</reference>
<feature type="region of interest" description="Disordered" evidence="1">
    <location>
        <begin position="46"/>
        <end position="66"/>
    </location>
</feature>
<sequence length="138" mass="15780">MTRRKKFHNPSDPKDAEELLNSLEQMSSNDECFDQVDESEELHLTLFPPEDGADNDQDGDPSENDEICRIDDIEKGVLKQKMDVTCILKGEKQELIGPGSRNFTTDSFSSEDEIPLVELLSPKKKKQRQLKKNGRKWA</sequence>
<proteinExistence type="predicted"/>
<gene>
    <name evidence="2" type="ORF">HHI36_010854</name>
</gene>
<organism evidence="2 3">
    <name type="scientific">Cryptolaemus montrouzieri</name>
    <dbReference type="NCBI Taxonomy" id="559131"/>
    <lineage>
        <taxon>Eukaryota</taxon>
        <taxon>Metazoa</taxon>
        <taxon>Ecdysozoa</taxon>
        <taxon>Arthropoda</taxon>
        <taxon>Hexapoda</taxon>
        <taxon>Insecta</taxon>
        <taxon>Pterygota</taxon>
        <taxon>Neoptera</taxon>
        <taxon>Endopterygota</taxon>
        <taxon>Coleoptera</taxon>
        <taxon>Polyphaga</taxon>
        <taxon>Cucujiformia</taxon>
        <taxon>Coccinelloidea</taxon>
        <taxon>Coccinellidae</taxon>
        <taxon>Scymninae</taxon>
        <taxon>Scymnini</taxon>
        <taxon>Cryptolaemus</taxon>
    </lineage>
</organism>
<dbReference type="AlphaFoldDB" id="A0ABD2MJZ9"/>
<keyword evidence="3" id="KW-1185">Reference proteome</keyword>
<evidence type="ECO:0000313" key="3">
    <source>
        <dbReference type="Proteomes" id="UP001516400"/>
    </source>
</evidence>
<feature type="compositionally biased region" description="Acidic residues" evidence="1">
    <location>
        <begin position="51"/>
        <end position="65"/>
    </location>
</feature>
<name>A0ABD2MJZ9_9CUCU</name>
<evidence type="ECO:0000313" key="2">
    <source>
        <dbReference type="EMBL" id="KAL3266692.1"/>
    </source>
</evidence>
<feature type="compositionally biased region" description="Basic residues" evidence="1">
    <location>
        <begin position="122"/>
        <end position="138"/>
    </location>
</feature>
<evidence type="ECO:0000256" key="1">
    <source>
        <dbReference type="SAM" id="MobiDB-lite"/>
    </source>
</evidence>